<keyword evidence="3" id="KW-1185">Reference proteome</keyword>
<keyword evidence="1" id="KW-0812">Transmembrane</keyword>
<dbReference type="AlphaFoldDB" id="A0A6A5V816"/>
<organism evidence="2 3">
    <name type="scientific">Bimuria novae-zelandiae CBS 107.79</name>
    <dbReference type="NCBI Taxonomy" id="1447943"/>
    <lineage>
        <taxon>Eukaryota</taxon>
        <taxon>Fungi</taxon>
        <taxon>Dikarya</taxon>
        <taxon>Ascomycota</taxon>
        <taxon>Pezizomycotina</taxon>
        <taxon>Dothideomycetes</taxon>
        <taxon>Pleosporomycetidae</taxon>
        <taxon>Pleosporales</taxon>
        <taxon>Massarineae</taxon>
        <taxon>Didymosphaeriaceae</taxon>
        <taxon>Bimuria</taxon>
    </lineage>
</organism>
<keyword evidence="1" id="KW-0472">Membrane</keyword>
<dbReference type="Proteomes" id="UP000800036">
    <property type="component" value="Unassembled WGS sequence"/>
</dbReference>
<feature type="transmembrane region" description="Helical" evidence="1">
    <location>
        <begin position="15"/>
        <end position="32"/>
    </location>
</feature>
<name>A0A6A5V816_9PLEO</name>
<keyword evidence="1" id="KW-1133">Transmembrane helix</keyword>
<dbReference type="EMBL" id="ML976687">
    <property type="protein sequence ID" value="KAF1972409.1"/>
    <property type="molecule type" value="Genomic_DNA"/>
</dbReference>
<evidence type="ECO:0000313" key="2">
    <source>
        <dbReference type="EMBL" id="KAF1972409.1"/>
    </source>
</evidence>
<protein>
    <submittedName>
        <fullName evidence="2">Uncharacterized protein</fullName>
    </submittedName>
</protein>
<accession>A0A6A5V816</accession>
<evidence type="ECO:0000256" key="1">
    <source>
        <dbReference type="SAM" id="Phobius"/>
    </source>
</evidence>
<sequence>MGTQSREHQTATVRWAFYIFVESCFGYVKLYFLSVRRGNAHAVVRCSKKSSQPYRISPV</sequence>
<reference evidence="2" key="1">
    <citation type="journal article" date="2020" name="Stud. Mycol.">
        <title>101 Dothideomycetes genomes: a test case for predicting lifestyles and emergence of pathogens.</title>
        <authorList>
            <person name="Haridas S."/>
            <person name="Albert R."/>
            <person name="Binder M."/>
            <person name="Bloem J."/>
            <person name="Labutti K."/>
            <person name="Salamov A."/>
            <person name="Andreopoulos B."/>
            <person name="Baker S."/>
            <person name="Barry K."/>
            <person name="Bills G."/>
            <person name="Bluhm B."/>
            <person name="Cannon C."/>
            <person name="Castanera R."/>
            <person name="Culley D."/>
            <person name="Daum C."/>
            <person name="Ezra D."/>
            <person name="Gonzalez J."/>
            <person name="Henrissat B."/>
            <person name="Kuo A."/>
            <person name="Liang C."/>
            <person name="Lipzen A."/>
            <person name="Lutzoni F."/>
            <person name="Magnuson J."/>
            <person name="Mondo S."/>
            <person name="Nolan M."/>
            <person name="Ohm R."/>
            <person name="Pangilinan J."/>
            <person name="Park H.-J."/>
            <person name="Ramirez L."/>
            <person name="Alfaro M."/>
            <person name="Sun H."/>
            <person name="Tritt A."/>
            <person name="Yoshinaga Y."/>
            <person name="Zwiers L.-H."/>
            <person name="Turgeon B."/>
            <person name="Goodwin S."/>
            <person name="Spatafora J."/>
            <person name="Crous P."/>
            <person name="Grigoriev I."/>
        </authorList>
    </citation>
    <scope>NUCLEOTIDE SEQUENCE</scope>
    <source>
        <strain evidence="2">CBS 107.79</strain>
    </source>
</reference>
<evidence type="ECO:0000313" key="3">
    <source>
        <dbReference type="Proteomes" id="UP000800036"/>
    </source>
</evidence>
<proteinExistence type="predicted"/>
<gene>
    <name evidence="2" type="ORF">BU23DRAFT_163055</name>
</gene>